<dbReference type="Gene3D" id="3.60.20.10">
    <property type="entry name" value="Glutamine Phosphoribosylpyrophosphate, subunit 1, domain 1"/>
    <property type="match status" value="1"/>
</dbReference>
<dbReference type="KEGG" id="tpla:ElP_76000"/>
<evidence type="ECO:0000256" key="7">
    <source>
        <dbReference type="ARBA" id="ARBA00048741"/>
    </source>
</evidence>
<dbReference type="SUPFAM" id="SSF56235">
    <property type="entry name" value="N-terminal nucleophile aminohydrolases (Ntn hydrolases)"/>
    <property type="match status" value="1"/>
</dbReference>
<dbReference type="InterPro" id="IPR029055">
    <property type="entry name" value="Ntn_hydrolases_N"/>
</dbReference>
<dbReference type="Gene3D" id="3.40.50.620">
    <property type="entry name" value="HUPs"/>
    <property type="match status" value="2"/>
</dbReference>
<evidence type="ECO:0000256" key="5">
    <source>
        <dbReference type="ARBA" id="ARBA00022840"/>
    </source>
</evidence>
<dbReference type="Pfam" id="PF13537">
    <property type="entry name" value="GATase_7"/>
    <property type="match status" value="1"/>
</dbReference>
<dbReference type="InterPro" id="IPR017932">
    <property type="entry name" value="GATase_2_dom"/>
</dbReference>
<evidence type="ECO:0000256" key="8">
    <source>
        <dbReference type="PIRSR" id="PIRSR001589-1"/>
    </source>
</evidence>
<evidence type="ECO:0000256" key="4">
    <source>
        <dbReference type="ARBA" id="ARBA00022741"/>
    </source>
</evidence>
<dbReference type="EMBL" id="CP036430">
    <property type="protein sequence ID" value="QDV39628.1"/>
    <property type="molecule type" value="Genomic_DNA"/>
</dbReference>
<protein>
    <recommendedName>
        <fullName evidence="3">asparagine synthase (glutamine-hydrolyzing)</fullName>
        <ecNumber evidence="3">6.3.5.4</ecNumber>
    </recommendedName>
</protein>
<dbReference type="PIRSF" id="PIRSF001589">
    <property type="entry name" value="Asn_synthetase_glu-h"/>
    <property type="match status" value="1"/>
</dbReference>
<keyword evidence="12" id="KW-1185">Reference proteome</keyword>
<keyword evidence="5 9" id="KW-0067">ATP-binding</keyword>
<dbReference type="PROSITE" id="PS51278">
    <property type="entry name" value="GATASE_TYPE_2"/>
    <property type="match status" value="1"/>
</dbReference>
<dbReference type="GO" id="GO:0004066">
    <property type="term" value="F:asparagine synthase (glutamine-hydrolyzing) activity"/>
    <property type="evidence" value="ECO:0007669"/>
    <property type="project" value="UniProtKB-EC"/>
</dbReference>
<keyword evidence="6 8" id="KW-0315">Glutamine amidotransferase</keyword>
<accession>A0A518HFM2</accession>
<keyword evidence="8" id="KW-0028">Amino-acid biosynthesis</keyword>
<dbReference type="PANTHER" id="PTHR43284">
    <property type="entry name" value="ASPARAGINE SYNTHETASE (GLUTAMINE-HYDROLYZING)"/>
    <property type="match status" value="1"/>
</dbReference>
<dbReference type="SUPFAM" id="SSF52402">
    <property type="entry name" value="Adenine nucleotide alpha hydrolases-like"/>
    <property type="match status" value="1"/>
</dbReference>
<evidence type="ECO:0000256" key="6">
    <source>
        <dbReference type="ARBA" id="ARBA00022962"/>
    </source>
</evidence>
<reference evidence="11 12" key="1">
    <citation type="submission" date="2019-02" db="EMBL/GenBank/DDBJ databases">
        <title>Deep-cultivation of Planctomycetes and their phenomic and genomic characterization uncovers novel biology.</title>
        <authorList>
            <person name="Wiegand S."/>
            <person name="Jogler M."/>
            <person name="Boedeker C."/>
            <person name="Pinto D."/>
            <person name="Vollmers J."/>
            <person name="Rivas-Marin E."/>
            <person name="Kohn T."/>
            <person name="Peeters S.H."/>
            <person name="Heuer A."/>
            <person name="Rast P."/>
            <person name="Oberbeckmann S."/>
            <person name="Bunk B."/>
            <person name="Jeske O."/>
            <person name="Meyerdierks A."/>
            <person name="Storesund J.E."/>
            <person name="Kallscheuer N."/>
            <person name="Luecker S."/>
            <person name="Lage O.M."/>
            <person name="Pohl T."/>
            <person name="Merkel B.J."/>
            <person name="Hornburger P."/>
            <person name="Mueller R.-W."/>
            <person name="Bruemmer F."/>
            <person name="Labrenz M."/>
            <person name="Spormann A.M."/>
            <person name="Op den Camp H."/>
            <person name="Overmann J."/>
            <person name="Amann R."/>
            <person name="Jetten M.S.M."/>
            <person name="Mascher T."/>
            <person name="Medema M.H."/>
            <person name="Devos D.P."/>
            <person name="Kaster A.-K."/>
            <person name="Ovreas L."/>
            <person name="Rohde M."/>
            <person name="Galperin M.Y."/>
            <person name="Jogler C."/>
        </authorList>
    </citation>
    <scope>NUCLEOTIDE SEQUENCE [LARGE SCALE GENOMIC DNA]</scope>
    <source>
        <strain evidence="11 12">ElP</strain>
        <plasmid evidence="12">pelp_4</plasmid>
    </source>
</reference>
<feature type="domain" description="Glutamine amidotransferase type-2" evidence="10">
    <location>
        <begin position="2"/>
        <end position="225"/>
    </location>
</feature>
<dbReference type="RefSeq" id="WP_145279863.1">
    <property type="nucleotide sequence ID" value="NZ_CP036430.1"/>
</dbReference>
<dbReference type="AlphaFoldDB" id="A0A518HFM2"/>
<dbReference type="Pfam" id="PF00733">
    <property type="entry name" value="Asn_synthase"/>
    <property type="match status" value="1"/>
</dbReference>
<organism evidence="11 12">
    <name type="scientific">Tautonia plasticadhaerens</name>
    <dbReference type="NCBI Taxonomy" id="2527974"/>
    <lineage>
        <taxon>Bacteria</taxon>
        <taxon>Pseudomonadati</taxon>
        <taxon>Planctomycetota</taxon>
        <taxon>Planctomycetia</taxon>
        <taxon>Isosphaerales</taxon>
        <taxon>Isosphaeraceae</taxon>
        <taxon>Tautonia</taxon>
    </lineage>
</organism>
<evidence type="ECO:0000256" key="9">
    <source>
        <dbReference type="PIRSR" id="PIRSR001589-2"/>
    </source>
</evidence>
<evidence type="ECO:0000256" key="3">
    <source>
        <dbReference type="ARBA" id="ARBA00012737"/>
    </source>
</evidence>
<geneLocation type="plasmid" evidence="12">
    <name>pelp_4</name>
</geneLocation>
<feature type="binding site" evidence="9">
    <location>
        <position position="105"/>
    </location>
    <ligand>
        <name>L-glutamine</name>
        <dbReference type="ChEBI" id="CHEBI:58359"/>
    </ligand>
</feature>
<dbReference type="NCBIfam" id="TIGR01536">
    <property type="entry name" value="asn_synth_AEB"/>
    <property type="match status" value="1"/>
</dbReference>
<dbReference type="PANTHER" id="PTHR43284:SF1">
    <property type="entry name" value="ASPARAGINE SYNTHETASE"/>
    <property type="match status" value="1"/>
</dbReference>
<evidence type="ECO:0000256" key="2">
    <source>
        <dbReference type="ARBA" id="ARBA00005752"/>
    </source>
</evidence>
<sequence>MCGIAGIIGRIDDRNRAALGRMASAMRHRGPDGEGTWASPPDDRGHGCLLAHRRLSILDLSTAADQPMVDPESGSCLVFNGEIYNFQALRDRLRSEGASFRSTGDTEVLLRSLSRRGPDAVAGLRGMFAFAWWDEPGRSLVLARDPLGIKPLYVSANPEGPEGGWSLAFASEVRALLASGLLGRPRLDPRAAACYLWNGFVPGPVTAVRGIESLRPGELRVLDASGRARRSEIYWSVPRPSPHLGNGHPTDGRPGPIDGALGDALQESVGLHLVSDVPLGVFLSGGIDSGAVANLAQRASDRPVQTFTLAFEEAEHSEAPYSRAIAGAIGSEHREVVLSGSRFAGELPRALDALDQPTFDALNTYFMSVAVREAGLTVALVGTGGDELFGGYSSFRDLPTLRRWARRTRWLPRLPKRAAAVLASAAKGGRGRGPVPPQTRWAKLPEMVAAGEDLLLLYQLAYALFLPEMQASLMPDLPIDGSVVHGLPEGLASRLLAETDGRGTLEAVSVLEQRCFLGERLLRDSDAAGMAPSLEIRLPLVDHRLLGHVSGMPTGPRYEPVGRKAALRRAGLVGLDPALFDRPKRGFELPLERWIRGSLGPEIDDTLRDQRLCSAVGLHGPTVGRLWDAFRDGAPGLYWSRIWSLYVWIRWCHAHGVLL</sequence>
<dbReference type="InterPro" id="IPR014729">
    <property type="entry name" value="Rossmann-like_a/b/a_fold"/>
</dbReference>
<evidence type="ECO:0000259" key="10">
    <source>
        <dbReference type="PROSITE" id="PS51278"/>
    </source>
</evidence>
<dbReference type="InterPro" id="IPR006426">
    <property type="entry name" value="Asn_synth_AEB"/>
</dbReference>
<evidence type="ECO:0000313" key="12">
    <source>
        <dbReference type="Proteomes" id="UP000317835"/>
    </source>
</evidence>
<dbReference type="InterPro" id="IPR051786">
    <property type="entry name" value="ASN_synthetase/amidase"/>
</dbReference>
<dbReference type="InterPro" id="IPR001962">
    <property type="entry name" value="Asn_synthase"/>
</dbReference>
<evidence type="ECO:0000256" key="1">
    <source>
        <dbReference type="ARBA" id="ARBA00005187"/>
    </source>
</evidence>
<dbReference type="Proteomes" id="UP000317835">
    <property type="component" value="Plasmid pElP_4"/>
</dbReference>
<dbReference type="GO" id="GO:0006529">
    <property type="term" value="P:asparagine biosynthetic process"/>
    <property type="evidence" value="ECO:0007669"/>
    <property type="project" value="UniProtKB-KW"/>
</dbReference>
<comment type="similarity">
    <text evidence="2">Belongs to the asparagine synthetase family.</text>
</comment>
<keyword evidence="11" id="KW-0614">Plasmid</keyword>
<dbReference type="CDD" id="cd00712">
    <property type="entry name" value="AsnB"/>
    <property type="match status" value="1"/>
</dbReference>
<dbReference type="EC" id="6.3.5.4" evidence="3"/>
<comment type="pathway">
    <text evidence="1">Amino-acid biosynthesis; L-asparagine biosynthesis; L-asparagine from L-aspartate (L-Gln route): step 1/1.</text>
</comment>
<dbReference type="OrthoDB" id="9763290at2"/>
<keyword evidence="11" id="KW-0436">Ligase</keyword>
<name>A0A518HFM2_9BACT</name>
<dbReference type="GO" id="GO:0005524">
    <property type="term" value="F:ATP binding"/>
    <property type="evidence" value="ECO:0007669"/>
    <property type="project" value="UniProtKB-KW"/>
</dbReference>
<dbReference type="InterPro" id="IPR033738">
    <property type="entry name" value="AsnB_N"/>
</dbReference>
<dbReference type="CDD" id="cd01991">
    <property type="entry name" value="Asn_synthase_B_C"/>
    <property type="match status" value="1"/>
</dbReference>
<feature type="active site" description="For GATase activity" evidence="8">
    <location>
        <position position="2"/>
    </location>
</feature>
<keyword evidence="4 9" id="KW-0547">Nucleotide-binding</keyword>
<comment type="catalytic activity">
    <reaction evidence="7">
        <text>L-aspartate + L-glutamine + ATP + H2O = L-asparagine + L-glutamate + AMP + diphosphate + H(+)</text>
        <dbReference type="Rhea" id="RHEA:12228"/>
        <dbReference type="ChEBI" id="CHEBI:15377"/>
        <dbReference type="ChEBI" id="CHEBI:15378"/>
        <dbReference type="ChEBI" id="CHEBI:29985"/>
        <dbReference type="ChEBI" id="CHEBI:29991"/>
        <dbReference type="ChEBI" id="CHEBI:30616"/>
        <dbReference type="ChEBI" id="CHEBI:33019"/>
        <dbReference type="ChEBI" id="CHEBI:58048"/>
        <dbReference type="ChEBI" id="CHEBI:58359"/>
        <dbReference type="ChEBI" id="CHEBI:456215"/>
        <dbReference type="EC" id="6.3.5.4"/>
    </reaction>
</comment>
<proteinExistence type="inferred from homology"/>
<gene>
    <name evidence="11" type="primary">asnB</name>
    <name evidence="11" type="ORF">ElP_76000</name>
</gene>
<evidence type="ECO:0000313" key="11">
    <source>
        <dbReference type="EMBL" id="QDV39628.1"/>
    </source>
</evidence>
<keyword evidence="8" id="KW-0061">Asparagine biosynthesis</keyword>
<dbReference type="GO" id="GO:0005829">
    <property type="term" value="C:cytosol"/>
    <property type="evidence" value="ECO:0007669"/>
    <property type="project" value="TreeGrafter"/>
</dbReference>